<accession>A0ABV0QM53</accession>
<organism evidence="3 4">
    <name type="scientific">Xenoophorus captivus</name>
    <dbReference type="NCBI Taxonomy" id="1517983"/>
    <lineage>
        <taxon>Eukaryota</taxon>
        <taxon>Metazoa</taxon>
        <taxon>Chordata</taxon>
        <taxon>Craniata</taxon>
        <taxon>Vertebrata</taxon>
        <taxon>Euteleostomi</taxon>
        <taxon>Actinopterygii</taxon>
        <taxon>Neopterygii</taxon>
        <taxon>Teleostei</taxon>
        <taxon>Neoteleostei</taxon>
        <taxon>Acanthomorphata</taxon>
        <taxon>Ovalentaria</taxon>
        <taxon>Atherinomorphae</taxon>
        <taxon>Cyprinodontiformes</taxon>
        <taxon>Goodeidae</taxon>
        <taxon>Xenoophorus</taxon>
    </lineage>
</organism>
<feature type="transmembrane region" description="Helical" evidence="2">
    <location>
        <begin position="239"/>
        <end position="262"/>
    </location>
</feature>
<keyword evidence="2" id="KW-0472">Membrane</keyword>
<dbReference type="Proteomes" id="UP001434883">
    <property type="component" value="Unassembled WGS sequence"/>
</dbReference>
<evidence type="ECO:0000313" key="3">
    <source>
        <dbReference type="EMBL" id="MEQ2196923.1"/>
    </source>
</evidence>
<evidence type="ECO:0000313" key="4">
    <source>
        <dbReference type="Proteomes" id="UP001434883"/>
    </source>
</evidence>
<reference evidence="3 4" key="1">
    <citation type="submission" date="2021-06" db="EMBL/GenBank/DDBJ databases">
        <authorList>
            <person name="Palmer J.M."/>
        </authorList>
    </citation>
    <scope>NUCLEOTIDE SEQUENCE [LARGE SCALE GENOMIC DNA]</scope>
    <source>
        <strain evidence="3 4">XC_2019</strain>
        <tissue evidence="3">Muscle</tissue>
    </source>
</reference>
<keyword evidence="2" id="KW-1133">Transmembrane helix</keyword>
<dbReference type="EMBL" id="JAHRIN010017185">
    <property type="protein sequence ID" value="MEQ2196923.1"/>
    <property type="molecule type" value="Genomic_DNA"/>
</dbReference>
<evidence type="ECO:0000256" key="2">
    <source>
        <dbReference type="SAM" id="Phobius"/>
    </source>
</evidence>
<proteinExistence type="predicted"/>
<name>A0ABV0QM53_9TELE</name>
<sequence length="332" mass="36330">TSSLYEQDEVNVFAEPSIMSAHMLPYLLQMADKSSQSSALAQTLTSWAEENVAQVLDNLTACEQLQPAKAFTPSWLALLMDPRFHNALCGLLTRAAFLLHLLKTSACIRHLCDPLSMQMRLQAVCSLLSQNGKRKKLTMFSGNSAPQLSKMFFSLHIVFLSAAVVEGSTPSGEQREQTSAASAESAPLRPTEIIPSTQSLQLATMGQQREVAAVQPVMGISQRVRTGPKKKKDPGPMGMVLGILMMAIIIILGVGIMLGYFYKRVRTLKKQHDQRVYEREMQRITLPLSAFSNPTCELIDENTIVITAEQETTPVQEGGDPLMGQHAGTPGA</sequence>
<protein>
    <submittedName>
        <fullName evidence="3">Uncharacterized protein</fullName>
    </submittedName>
</protein>
<gene>
    <name evidence="3" type="ORF">XENOCAPTIV_018146</name>
</gene>
<evidence type="ECO:0000256" key="1">
    <source>
        <dbReference type="SAM" id="MobiDB-lite"/>
    </source>
</evidence>
<comment type="caution">
    <text evidence="3">The sequence shown here is derived from an EMBL/GenBank/DDBJ whole genome shotgun (WGS) entry which is preliminary data.</text>
</comment>
<feature type="non-terminal residue" evidence="3">
    <location>
        <position position="1"/>
    </location>
</feature>
<feature type="region of interest" description="Disordered" evidence="1">
    <location>
        <begin position="313"/>
        <end position="332"/>
    </location>
</feature>
<keyword evidence="2" id="KW-0812">Transmembrane</keyword>
<keyword evidence="4" id="KW-1185">Reference proteome</keyword>